<dbReference type="Proteomes" id="UP000048926">
    <property type="component" value="Unassembled WGS sequence"/>
</dbReference>
<dbReference type="Gene3D" id="3.40.640.10">
    <property type="entry name" value="Type I PLP-dependent aspartate aminotransferase-like (Major domain)"/>
    <property type="match status" value="1"/>
</dbReference>
<dbReference type="InterPro" id="IPR015421">
    <property type="entry name" value="PyrdxlP-dep_Trfase_major"/>
</dbReference>
<evidence type="ECO:0000256" key="1">
    <source>
        <dbReference type="PIRSR" id="PIRSR000390-1"/>
    </source>
</evidence>
<dbReference type="EC" id="2.6.1.98" evidence="4"/>
<evidence type="ECO:0000313" key="5">
    <source>
        <dbReference type="Proteomes" id="UP000048926"/>
    </source>
</evidence>
<proteinExistence type="inferred from homology"/>
<dbReference type="CDD" id="cd00616">
    <property type="entry name" value="AHBA_syn"/>
    <property type="match status" value="1"/>
</dbReference>
<accession>A0A0M6Y2V2</accession>
<dbReference type="EMBL" id="CXST01000001">
    <property type="protein sequence ID" value="CTQ43893.1"/>
    <property type="molecule type" value="Genomic_DNA"/>
</dbReference>
<dbReference type="SUPFAM" id="SSF53383">
    <property type="entry name" value="PLP-dependent transferases"/>
    <property type="match status" value="1"/>
</dbReference>
<keyword evidence="4" id="KW-0032">Aminotransferase</keyword>
<keyword evidence="2 3" id="KW-0663">Pyridoxal phosphate</keyword>
<feature type="modified residue" description="N6-(pyridoxal phosphate)lysine" evidence="2">
    <location>
        <position position="188"/>
    </location>
</feature>
<dbReference type="GO" id="GO:0030170">
    <property type="term" value="F:pyridoxal phosphate binding"/>
    <property type="evidence" value="ECO:0007669"/>
    <property type="project" value="TreeGrafter"/>
</dbReference>
<dbReference type="STRING" id="187304.B0E33_17795"/>
<dbReference type="Gene3D" id="3.90.1150.10">
    <property type="entry name" value="Aspartate Aminotransferase, domain 1"/>
    <property type="match status" value="1"/>
</dbReference>
<evidence type="ECO:0000256" key="2">
    <source>
        <dbReference type="PIRSR" id="PIRSR000390-2"/>
    </source>
</evidence>
<dbReference type="GO" id="GO:0000271">
    <property type="term" value="P:polysaccharide biosynthetic process"/>
    <property type="evidence" value="ECO:0007669"/>
    <property type="project" value="TreeGrafter"/>
</dbReference>
<gene>
    <name evidence="4" type="primary">wbpE</name>
    <name evidence="4" type="ORF">LAL4801_02335</name>
</gene>
<reference evidence="5" key="1">
    <citation type="submission" date="2015-07" db="EMBL/GenBank/DDBJ databases">
        <authorList>
            <person name="Rodrigo-Torres Lidia"/>
            <person name="Arahal R.David."/>
        </authorList>
    </citation>
    <scope>NUCLEOTIDE SEQUENCE [LARGE SCALE GENOMIC DNA]</scope>
    <source>
        <strain evidence="5">CECT 4801</strain>
    </source>
</reference>
<sequence>MKVIVPFADVVGEWQPVRAKALEGIDRVFSHGRFVGGPEIAELEQKLAGITGARFAVACASGTTALQMAMMALGIGPGDEVIVPDFTFIAPAESALLLGAEPVLVDVLRPSGLLDPDELETAISSRTKAIVAVSLFGLPANFEAINSIASRHGIPVIEDAAQSLGAGLEDRRSGNLAGLGCTSFFPTKVLGGAGDGGAVFTNDEALAGALREIRDHGQGGKYHHLRLGMNGRMSSIAAAALLARLDRFSRALDRRRSIGALYDRLLEPLRETGRLDYVRSPDMAGSARSQYAVVLEDREALARGLREAGIETAVHYPAPLHDQPVLQHCRRSGRLETASMLAKRILCLPIHPGLTDEQVNLTVERLGVLVQA</sequence>
<dbReference type="PANTHER" id="PTHR30244:SF42">
    <property type="entry name" value="UDP-2-ACETAMIDO-2-DEOXY-3-OXO-D-GLUCURONATE AMINOTRANSFERASE"/>
    <property type="match status" value="1"/>
</dbReference>
<evidence type="ECO:0000256" key="3">
    <source>
        <dbReference type="RuleBase" id="RU004508"/>
    </source>
</evidence>
<dbReference type="InterPro" id="IPR015422">
    <property type="entry name" value="PyrdxlP-dep_Trfase_small"/>
</dbReference>
<keyword evidence="5" id="KW-1185">Reference proteome</keyword>
<name>A0A0M6Y2V2_9HYPH</name>
<dbReference type="RefSeq" id="WP_055656163.1">
    <property type="nucleotide sequence ID" value="NZ_CXST01000001.1"/>
</dbReference>
<evidence type="ECO:0000313" key="4">
    <source>
        <dbReference type="EMBL" id="CTQ43893.1"/>
    </source>
</evidence>
<dbReference type="Pfam" id="PF01041">
    <property type="entry name" value="DegT_DnrJ_EryC1"/>
    <property type="match status" value="1"/>
</dbReference>
<dbReference type="PANTHER" id="PTHR30244">
    <property type="entry name" value="TRANSAMINASE"/>
    <property type="match status" value="1"/>
</dbReference>
<dbReference type="InterPro" id="IPR000653">
    <property type="entry name" value="DegT/StrS_aminotransferase"/>
</dbReference>
<feature type="active site" description="Proton acceptor" evidence="1">
    <location>
        <position position="188"/>
    </location>
</feature>
<dbReference type="AlphaFoldDB" id="A0A0M6Y2V2"/>
<dbReference type="InterPro" id="IPR015424">
    <property type="entry name" value="PyrdxlP-dep_Trfase"/>
</dbReference>
<comment type="similarity">
    <text evidence="3">Belongs to the DegT/DnrJ/EryC1 family.</text>
</comment>
<dbReference type="GO" id="GO:0008483">
    <property type="term" value="F:transaminase activity"/>
    <property type="evidence" value="ECO:0007669"/>
    <property type="project" value="UniProtKB-KW"/>
</dbReference>
<organism evidence="4 5">
    <name type="scientific">Roseibium aggregatum</name>
    <dbReference type="NCBI Taxonomy" id="187304"/>
    <lineage>
        <taxon>Bacteria</taxon>
        <taxon>Pseudomonadati</taxon>
        <taxon>Pseudomonadota</taxon>
        <taxon>Alphaproteobacteria</taxon>
        <taxon>Hyphomicrobiales</taxon>
        <taxon>Stappiaceae</taxon>
        <taxon>Roseibium</taxon>
    </lineage>
</organism>
<dbReference type="PIRSF" id="PIRSF000390">
    <property type="entry name" value="PLP_StrS"/>
    <property type="match status" value="1"/>
</dbReference>
<keyword evidence="4" id="KW-0808">Transferase</keyword>
<protein>
    <submittedName>
        <fullName evidence="4">UDP-2-acetamido-2-deoxy-3-oxo-D-glucuronate aminotransferase</fullName>
        <ecNumber evidence="4">2.6.1.98</ecNumber>
    </submittedName>
</protein>